<accession>A0A1R1PS03</accession>
<evidence type="ECO:0000313" key="2">
    <source>
        <dbReference type="Proteomes" id="UP000188320"/>
    </source>
</evidence>
<dbReference type="EMBL" id="LSSK01000318">
    <property type="protein sequence ID" value="OMH83734.1"/>
    <property type="molecule type" value="Genomic_DNA"/>
</dbReference>
<proteinExistence type="predicted"/>
<evidence type="ECO:0000313" key="1">
    <source>
        <dbReference type="EMBL" id="OMH83734.1"/>
    </source>
</evidence>
<name>A0A1R1PS03_ZANCU</name>
<dbReference type="AlphaFoldDB" id="A0A1R1PS03"/>
<protein>
    <submittedName>
        <fullName evidence="1">Uncharacterized protein</fullName>
    </submittedName>
</protein>
<comment type="caution">
    <text evidence="1">The sequence shown here is derived from an EMBL/GenBank/DDBJ whole genome shotgun (WGS) entry which is preliminary data.</text>
</comment>
<gene>
    <name evidence="1" type="ORF">AX774_g2748</name>
</gene>
<reference evidence="2" key="1">
    <citation type="submission" date="2017-01" db="EMBL/GenBank/DDBJ databases">
        <authorList>
            <person name="Wang Y."/>
            <person name="White M."/>
            <person name="Kvist S."/>
            <person name="Moncalvo J.-M."/>
        </authorList>
    </citation>
    <scope>NUCLEOTIDE SEQUENCE [LARGE SCALE GENOMIC DNA]</scope>
    <source>
        <strain evidence="2">COL-18-3</strain>
    </source>
</reference>
<dbReference type="Proteomes" id="UP000188320">
    <property type="component" value="Unassembled WGS sequence"/>
</dbReference>
<keyword evidence="2" id="KW-1185">Reference proteome</keyword>
<organism evidence="1 2">
    <name type="scientific">Zancudomyces culisetae</name>
    <name type="common">Gut fungus</name>
    <name type="synonym">Smittium culisetae</name>
    <dbReference type="NCBI Taxonomy" id="1213189"/>
    <lineage>
        <taxon>Eukaryota</taxon>
        <taxon>Fungi</taxon>
        <taxon>Fungi incertae sedis</taxon>
        <taxon>Zoopagomycota</taxon>
        <taxon>Kickxellomycotina</taxon>
        <taxon>Harpellomycetes</taxon>
        <taxon>Harpellales</taxon>
        <taxon>Legeriomycetaceae</taxon>
        <taxon>Zancudomyces</taxon>
    </lineage>
</organism>
<sequence>MFIVNFNRWLTFANCDAESYIIFSLFSGRYIVIVSEPTPNSLVPPHFRLSRNPLDSLFLSSELKIHKRLTSKKEQQKSLAMSGILLVTENLESVLSIWLCSVQIRIGCFSNDELYAGGGFNLPEIEETIFDVFFLLDHLEMSI</sequence>